<reference evidence="4" key="1">
    <citation type="journal article" date="2019" name="Int. J. Syst. Evol. Microbiol.">
        <title>The Global Catalogue of Microorganisms (GCM) 10K type strain sequencing project: providing services to taxonomists for standard genome sequencing and annotation.</title>
        <authorList>
            <consortium name="The Broad Institute Genomics Platform"/>
            <consortium name="The Broad Institute Genome Sequencing Center for Infectious Disease"/>
            <person name="Wu L."/>
            <person name="Ma J."/>
        </authorList>
    </citation>
    <scope>NUCLEOTIDE SEQUENCE [LARGE SCALE GENOMIC DNA]</scope>
    <source>
        <strain evidence="4">JCM 10696</strain>
    </source>
</reference>
<dbReference type="PANTHER" id="PTHR32208">
    <property type="entry name" value="SECRETED PROTEIN-RELATED"/>
    <property type="match status" value="1"/>
</dbReference>
<dbReference type="InterPro" id="IPR015202">
    <property type="entry name" value="GO-like_E_set"/>
</dbReference>
<accession>A0ABP4BQP3</accession>
<dbReference type="Gene3D" id="2.130.10.80">
    <property type="entry name" value="Galactose oxidase/kelch, beta-propeller"/>
    <property type="match status" value="1"/>
</dbReference>
<dbReference type="PANTHER" id="PTHR32208:SF21">
    <property type="entry name" value="LOW QUALITY PROTEIN: ALDEHYDE OXIDASE GLOX-LIKE"/>
    <property type="match status" value="1"/>
</dbReference>
<evidence type="ECO:0000256" key="1">
    <source>
        <dbReference type="SAM" id="SignalP"/>
    </source>
</evidence>
<organism evidence="3 4">
    <name type="scientific">Actinocorallia libanotica</name>
    <dbReference type="NCBI Taxonomy" id="46162"/>
    <lineage>
        <taxon>Bacteria</taxon>
        <taxon>Bacillati</taxon>
        <taxon>Actinomycetota</taxon>
        <taxon>Actinomycetes</taxon>
        <taxon>Streptosporangiales</taxon>
        <taxon>Thermomonosporaceae</taxon>
        <taxon>Actinocorallia</taxon>
    </lineage>
</organism>
<dbReference type="Proteomes" id="UP001500665">
    <property type="component" value="Unassembled WGS sequence"/>
</dbReference>
<evidence type="ECO:0000313" key="4">
    <source>
        <dbReference type="Proteomes" id="UP001500665"/>
    </source>
</evidence>
<dbReference type="Gene3D" id="2.60.120.260">
    <property type="entry name" value="Galactose-binding domain-like"/>
    <property type="match status" value="1"/>
</dbReference>
<sequence length="721" mass="78175">MRLRRPRARVFLAGSALLAAALVQGGVPAHAAPNLVPNPKLETLSGKLPKCWQVWKKGRNTGSVKLVRGRASKRAVQITQKMRVSGARALVQTAGCAIKKVKPGQRLNLSFYMKSNTPKTSVMFFRQKSNGTWVSWADYGVGGATGKWRKATVKTAPVPAGTKAVRFGLAISGKGVITTDDYVLTATAGASGKCTDATGCVEGKWRYVDFGDPVPNANDQDAGDAGGLAKKKGVRAMHTVVLNNGKVLLIAGSGNNAQNFAAGSFESMLYDPATGKYRKIKTPVDMFCAGHVQLSDGRVLIMGGTKKYSANDTGYQGWLGEDKAYVFDPKDNKYHRTNDMSDGHWYPSATILGNGDVYSVGGYAADYQNNYQYVSRVAELFKYNKKSKTGGAWLPANKVAQSNINWSTYPALILMQNGKLFYSGSSVFGHPVIGNSNDNYTHNEGNFLSAGIFDYKKKNSFKEVPGLSQKWARDQSASVLLPPAQRQKVMTMGGMDFSQDGPGVAHAHTDIVDLNAANPKYKRGPDLNAAKVYVSAVLLPDGKVFETGGSYANRTQYVREAAMFDPKKPNAWTAMAADKVGRTYHNSAVLLPDGRVLASGSNPISNFYETRISIYSPPYLFKGARPKIQSVSKKYWSYGGGYTFKTNRKIKTAWLMRPGAVTHSSDPNQRAVAPEKLTVKGNTVKFKLTNNPNIAPPGWYMLFATDAQGVPSVAKWVHVGG</sequence>
<dbReference type="InterPro" id="IPR011043">
    <property type="entry name" value="Gal_Oxase/kelch_b-propeller"/>
</dbReference>
<dbReference type="Gene3D" id="2.60.40.10">
    <property type="entry name" value="Immunoglobulins"/>
    <property type="match status" value="1"/>
</dbReference>
<dbReference type="InterPro" id="IPR013783">
    <property type="entry name" value="Ig-like_fold"/>
</dbReference>
<dbReference type="SUPFAM" id="SSF50965">
    <property type="entry name" value="Galactose oxidase, central domain"/>
    <property type="match status" value="2"/>
</dbReference>
<dbReference type="Pfam" id="PF09118">
    <property type="entry name" value="GO-like_E_set"/>
    <property type="match status" value="1"/>
</dbReference>
<comment type="caution">
    <text evidence="3">The sequence shown here is derived from an EMBL/GenBank/DDBJ whole genome shotgun (WGS) entry which is preliminary data.</text>
</comment>
<dbReference type="SUPFAM" id="SSF81296">
    <property type="entry name" value="E set domains"/>
    <property type="match status" value="1"/>
</dbReference>
<evidence type="ECO:0000313" key="3">
    <source>
        <dbReference type="EMBL" id="GAA0953292.1"/>
    </source>
</evidence>
<name>A0ABP4BQP3_9ACTN</name>
<gene>
    <name evidence="3" type="ORF">GCM10009550_35060</name>
</gene>
<protein>
    <recommendedName>
        <fullName evidence="2">Galactose oxidase-like Early set domain-containing protein</fullName>
    </recommendedName>
</protein>
<dbReference type="CDD" id="cd02851">
    <property type="entry name" value="E_set_GO_C"/>
    <property type="match status" value="1"/>
</dbReference>
<feature type="domain" description="Galactose oxidase-like Early set" evidence="2">
    <location>
        <begin position="625"/>
        <end position="719"/>
    </location>
</feature>
<keyword evidence="1" id="KW-0732">Signal</keyword>
<proteinExistence type="predicted"/>
<dbReference type="InterPro" id="IPR037293">
    <property type="entry name" value="Gal_Oxidase_central_sf"/>
</dbReference>
<dbReference type="RefSeq" id="WP_344241902.1">
    <property type="nucleotide sequence ID" value="NZ_BAAAHH010000013.1"/>
</dbReference>
<dbReference type="EMBL" id="BAAAHH010000013">
    <property type="protein sequence ID" value="GAA0953292.1"/>
    <property type="molecule type" value="Genomic_DNA"/>
</dbReference>
<feature type="chain" id="PRO_5045865755" description="Galactose oxidase-like Early set domain-containing protein" evidence="1">
    <location>
        <begin position="32"/>
        <end position="721"/>
    </location>
</feature>
<feature type="signal peptide" evidence="1">
    <location>
        <begin position="1"/>
        <end position="31"/>
    </location>
</feature>
<dbReference type="InterPro" id="IPR014756">
    <property type="entry name" value="Ig_E-set"/>
</dbReference>
<evidence type="ECO:0000259" key="2">
    <source>
        <dbReference type="Pfam" id="PF09118"/>
    </source>
</evidence>
<keyword evidence="4" id="KW-1185">Reference proteome</keyword>